<protein>
    <submittedName>
        <fullName evidence="1">Uncharacterized protein</fullName>
    </submittedName>
</protein>
<dbReference type="EMBL" id="JACSDZ010000001">
    <property type="protein sequence ID" value="KAF7419037.1"/>
    <property type="molecule type" value="Genomic_DNA"/>
</dbReference>
<reference evidence="1" key="1">
    <citation type="journal article" date="2020" name="G3 (Bethesda)">
        <title>High-Quality Assemblies for Three Invasive Social Wasps from the &lt;i&gt;Vespula&lt;/i&gt; Genus.</title>
        <authorList>
            <person name="Harrop T.W.R."/>
            <person name="Guhlin J."/>
            <person name="McLaughlin G.M."/>
            <person name="Permina E."/>
            <person name="Stockwell P."/>
            <person name="Gilligan J."/>
            <person name="Le Lec M.F."/>
            <person name="Gruber M.A.M."/>
            <person name="Quinn O."/>
            <person name="Lovegrove M."/>
            <person name="Duncan E.J."/>
            <person name="Remnant E.J."/>
            <person name="Van Eeckhoven J."/>
            <person name="Graham B."/>
            <person name="Knapp R.A."/>
            <person name="Langford K.W."/>
            <person name="Kronenberg Z."/>
            <person name="Press M.O."/>
            <person name="Eacker S.M."/>
            <person name="Wilson-Rankin E.E."/>
            <person name="Purcell J."/>
            <person name="Lester P.J."/>
            <person name="Dearden P.K."/>
        </authorList>
    </citation>
    <scope>NUCLEOTIDE SEQUENCE</scope>
    <source>
        <strain evidence="1">Linc-1</strain>
    </source>
</reference>
<gene>
    <name evidence="1" type="ORF">HZH68_001690</name>
</gene>
<accession>A0A834NW77</accession>
<evidence type="ECO:0000313" key="2">
    <source>
        <dbReference type="Proteomes" id="UP000617340"/>
    </source>
</evidence>
<dbReference type="AlphaFoldDB" id="A0A834NW77"/>
<organism evidence="1 2">
    <name type="scientific">Vespula germanica</name>
    <name type="common">German yellow jacket</name>
    <name type="synonym">Paravespula germanica</name>
    <dbReference type="NCBI Taxonomy" id="30212"/>
    <lineage>
        <taxon>Eukaryota</taxon>
        <taxon>Metazoa</taxon>
        <taxon>Ecdysozoa</taxon>
        <taxon>Arthropoda</taxon>
        <taxon>Hexapoda</taxon>
        <taxon>Insecta</taxon>
        <taxon>Pterygota</taxon>
        <taxon>Neoptera</taxon>
        <taxon>Endopterygota</taxon>
        <taxon>Hymenoptera</taxon>
        <taxon>Apocrita</taxon>
        <taxon>Aculeata</taxon>
        <taxon>Vespoidea</taxon>
        <taxon>Vespidae</taxon>
        <taxon>Vespinae</taxon>
        <taxon>Vespula</taxon>
    </lineage>
</organism>
<keyword evidence="2" id="KW-1185">Reference proteome</keyword>
<name>A0A834NW77_VESGE</name>
<dbReference type="Proteomes" id="UP000617340">
    <property type="component" value="Unassembled WGS sequence"/>
</dbReference>
<proteinExistence type="predicted"/>
<sequence length="124" mass="13970">MNTFRLICTSARLVFRLADSTKGRAQSSRSAAAETCFNSSPTLPPKPSTLLSFQPYGPALAHAYLHLLLLPPTTQRKTHCTTTVCRWNEAQLHFAVQSSRGMLTTVFHEVSVEMKTLRYRRLVF</sequence>
<comment type="caution">
    <text evidence="1">The sequence shown here is derived from an EMBL/GenBank/DDBJ whole genome shotgun (WGS) entry which is preliminary data.</text>
</comment>
<evidence type="ECO:0000313" key="1">
    <source>
        <dbReference type="EMBL" id="KAF7419037.1"/>
    </source>
</evidence>